<dbReference type="PROSITE" id="PS50405">
    <property type="entry name" value="GST_CTER"/>
    <property type="match status" value="1"/>
</dbReference>
<dbReference type="InterPro" id="IPR004045">
    <property type="entry name" value="Glutathione_S-Trfase_N"/>
</dbReference>
<dbReference type="AlphaFoldDB" id="A0A1H8E386"/>
<dbReference type="InterPro" id="IPR036249">
    <property type="entry name" value="Thioredoxin-like_sf"/>
</dbReference>
<dbReference type="InterPro" id="IPR010987">
    <property type="entry name" value="Glutathione-S-Trfase_C-like"/>
</dbReference>
<dbReference type="InterPro" id="IPR040079">
    <property type="entry name" value="Glutathione_S-Trfase"/>
</dbReference>
<dbReference type="Proteomes" id="UP000198939">
    <property type="component" value="Unassembled WGS sequence"/>
</dbReference>
<dbReference type="SUPFAM" id="SSF47616">
    <property type="entry name" value="GST C-terminal domain-like"/>
    <property type="match status" value="1"/>
</dbReference>
<dbReference type="SUPFAM" id="SSF52833">
    <property type="entry name" value="Thioredoxin-like"/>
    <property type="match status" value="1"/>
</dbReference>
<reference evidence="8" key="2">
    <citation type="submission" date="2016-10" db="EMBL/GenBank/DDBJ databases">
        <authorList>
            <person name="Wibberg D."/>
        </authorList>
    </citation>
    <scope>NUCLEOTIDE SEQUENCE [LARGE SCALE GENOMIC DNA]</scope>
</reference>
<evidence type="ECO:0000259" key="5">
    <source>
        <dbReference type="PROSITE" id="PS50405"/>
    </source>
</evidence>
<gene>
    <name evidence="6" type="primary">sspA</name>
    <name evidence="6" type="ORF">RTCCBAU85039_1109</name>
    <name evidence="7" type="ORF">SAMN05216228_1002288</name>
</gene>
<feature type="domain" description="GST C-terminal" evidence="5">
    <location>
        <begin position="99"/>
        <end position="229"/>
    </location>
</feature>
<feature type="domain" description="GST N-terminal" evidence="4">
    <location>
        <begin position="11"/>
        <end position="94"/>
    </location>
</feature>
<keyword evidence="9" id="KW-1185">Reference proteome</keyword>
<dbReference type="EMBL" id="FNXB01000004">
    <property type="protein sequence ID" value="SEH55224.1"/>
    <property type="molecule type" value="Genomic_DNA"/>
</dbReference>
<dbReference type="CDD" id="cd00299">
    <property type="entry name" value="GST_C_family"/>
    <property type="match status" value="1"/>
</dbReference>
<comment type="catalytic activity">
    <reaction evidence="3">
        <text>RX + glutathione = an S-substituted glutathione + a halide anion + H(+)</text>
        <dbReference type="Rhea" id="RHEA:16437"/>
        <dbReference type="ChEBI" id="CHEBI:15378"/>
        <dbReference type="ChEBI" id="CHEBI:16042"/>
        <dbReference type="ChEBI" id="CHEBI:17792"/>
        <dbReference type="ChEBI" id="CHEBI:57925"/>
        <dbReference type="ChEBI" id="CHEBI:90779"/>
        <dbReference type="EC" id="2.5.1.18"/>
    </reaction>
</comment>
<dbReference type="RefSeq" id="WP_072371752.1">
    <property type="nucleotide sequence ID" value="NZ_FNXB01000004.1"/>
</dbReference>
<dbReference type="SFLD" id="SFLDG01152">
    <property type="entry name" value="Main.3:_Omega-_and_Tau-like"/>
    <property type="match status" value="1"/>
</dbReference>
<dbReference type="Pfam" id="PF13417">
    <property type="entry name" value="GST_N_3"/>
    <property type="match status" value="1"/>
</dbReference>
<evidence type="ECO:0000313" key="9">
    <source>
        <dbReference type="Proteomes" id="UP000198939"/>
    </source>
</evidence>
<dbReference type="PROSITE" id="PS50404">
    <property type="entry name" value="GST_NTER"/>
    <property type="match status" value="1"/>
</dbReference>
<organism evidence="6 8">
    <name type="scientific">Rhizobium tibeticum</name>
    <dbReference type="NCBI Taxonomy" id="501024"/>
    <lineage>
        <taxon>Bacteria</taxon>
        <taxon>Pseudomonadati</taxon>
        <taxon>Pseudomonadota</taxon>
        <taxon>Alphaproteobacteria</taxon>
        <taxon>Hyphomicrobiales</taxon>
        <taxon>Rhizobiaceae</taxon>
        <taxon>Rhizobium/Agrobacterium group</taxon>
        <taxon>Rhizobium</taxon>
    </lineage>
</organism>
<dbReference type="InterPro" id="IPR045073">
    <property type="entry name" value="Omega/Tau-like"/>
</dbReference>
<evidence type="ECO:0000256" key="2">
    <source>
        <dbReference type="ARBA" id="ARBA00022679"/>
    </source>
</evidence>
<name>A0A1H8E386_9HYPH</name>
<reference evidence="7 9" key="3">
    <citation type="submission" date="2016-10" db="EMBL/GenBank/DDBJ databases">
        <authorList>
            <person name="Varghese N."/>
            <person name="Submissions S."/>
        </authorList>
    </citation>
    <scope>NUCLEOTIDE SEQUENCE [LARGE SCALE GENOMIC DNA]</scope>
    <source>
        <strain evidence="7 9">CGMCC 1.7071</strain>
    </source>
</reference>
<dbReference type="SFLD" id="SFLDS00019">
    <property type="entry name" value="Glutathione_Transferase_(cytos"/>
    <property type="match status" value="1"/>
</dbReference>
<dbReference type="InterPro" id="IPR050983">
    <property type="entry name" value="GST_Omega/HSP26"/>
</dbReference>
<dbReference type="Gene3D" id="3.40.30.10">
    <property type="entry name" value="Glutaredoxin"/>
    <property type="match status" value="1"/>
</dbReference>
<evidence type="ECO:0000313" key="8">
    <source>
        <dbReference type="Proteomes" id="UP000183063"/>
    </source>
</evidence>
<evidence type="ECO:0000256" key="1">
    <source>
        <dbReference type="ARBA" id="ARBA00012452"/>
    </source>
</evidence>
<evidence type="ECO:0000313" key="7">
    <source>
        <dbReference type="EMBL" id="SEN13932.1"/>
    </source>
</evidence>
<keyword evidence="2" id="KW-0808">Transferase</keyword>
<accession>A0A1H8E386</accession>
<dbReference type="GO" id="GO:0004364">
    <property type="term" value="F:glutathione transferase activity"/>
    <property type="evidence" value="ECO:0007669"/>
    <property type="project" value="UniProtKB-EC"/>
</dbReference>
<dbReference type="InterPro" id="IPR036282">
    <property type="entry name" value="Glutathione-S-Trfase_C_sf"/>
</dbReference>
<dbReference type="STRING" id="501024.RTCCBAU85039_1109"/>
<evidence type="ECO:0000313" key="6">
    <source>
        <dbReference type="EMBL" id="SEH55224.1"/>
    </source>
</evidence>
<protein>
    <recommendedName>
        <fullName evidence="1">glutathione transferase</fullName>
        <ecNumber evidence="1">2.5.1.18</ecNumber>
    </recommendedName>
</protein>
<sequence length="241" mass="26860">MDPLHTEPSGSVLLLVSHHLCPYVQRAAIALAEKGVRFERINIDLADKPDWFLEISPLGKVPLLCVRNSDGSQEILFESSVICEYLEETQDGPRLHPADAITRARHRGWMEFGSSILSDLWVYETTQDRAQLEAKRKVIASKFATIEAELNSGPYFAGASFSLVDAVFAPIFRYFDVFDTIGNSCIFAGLSRVQAWRAALSDRPSVKVAVAPDYADRLMAFLKRHDAALLQQPCASEAWSQ</sequence>
<evidence type="ECO:0000259" key="4">
    <source>
        <dbReference type="PROSITE" id="PS50404"/>
    </source>
</evidence>
<dbReference type="EMBL" id="FOCV01000002">
    <property type="protein sequence ID" value="SEN13932.1"/>
    <property type="molecule type" value="Genomic_DNA"/>
</dbReference>
<dbReference type="Pfam" id="PF13410">
    <property type="entry name" value="GST_C_2"/>
    <property type="match status" value="1"/>
</dbReference>
<proteinExistence type="predicted"/>
<dbReference type="Gene3D" id="1.20.1050.10">
    <property type="match status" value="1"/>
</dbReference>
<evidence type="ECO:0000256" key="3">
    <source>
        <dbReference type="ARBA" id="ARBA00047960"/>
    </source>
</evidence>
<dbReference type="EC" id="2.5.1.18" evidence="1"/>
<dbReference type="Proteomes" id="UP000183063">
    <property type="component" value="Unassembled WGS sequence"/>
</dbReference>
<dbReference type="PANTHER" id="PTHR43968">
    <property type="match status" value="1"/>
</dbReference>
<dbReference type="GO" id="GO:0005737">
    <property type="term" value="C:cytoplasm"/>
    <property type="evidence" value="ECO:0007669"/>
    <property type="project" value="TreeGrafter"/>
</dbReference>
<dbReference type="PANTHER" id="PTHR43968:SF6">
    <property type="entry name" value="GLUTATHIONE S-TRANSFERASE OMEGA"/>
    <property type="match status" value="1"/>
</dbReference>
<dbReference type="OrthoDB" id="9813092at2"/>
<reference evidence="6" key="1">
    <citation type="submission" date="2016-10" db="EMBL/GenBank/DDBJ databases">
        <authorList>
            <person name="de Groot N.N."/>
        </authorList>
    </citation>
    <scope>NUCLEOTIDE SEQUENCE [LARGE SCALE GENOMIC DNA]</scope>
    <source>
        <strain evidence="6">CCBAU85039</strain>
    </source>
</reference>
<dbReference type="SFLD" id="SFLDG00358">
    <property type="entry name" value="Main_(cytGST)"/>
    <property type="match status" value="1"/>
</dbReference>